<sequence>MKHLRLIDDVGMSLPIPSHWLDSLPDLMSLDLDHLNVTGVFLLPQHVVQIARLLRLRYLDAVVYPHAEVGDEGWDWDDESGSDSGQVDGAGADGHGGGENGKERSVPDLQVPVHFAHTLAHPTIDNLTIPSPSWNRLRGSIDLPALANLVIVTPTHHRAESATLAGPEIRPCVHGPAHDHAKYGGVSATVEAKVLSEVRTAGE</sequence>
<accession>A0A0L0TC40</accession>
<evidence type="ECO:0000256" key="1">
    <source>
        <dbReference type="SAM" id="MobiDB-lite"/>
    </source>
</evidence>
<name>A0A0L0TC40_ALLM3</name>
<organism evidence="2 3">
    <name type="scientific">Allomyces macrogynus (strain ATCC 38327)</name>
    <name type="common">Allomyces javanicus var. macrogynus</name>
    <dbReference type="NCBI Taxonomy" id="578462"/>
    <lineage>
        <taxon>Eukaryota</taxon>
        <taxon>Fungi</taxon>
        <taxon>Fungi incertae sedis</taxon>
        <taxon>Blastocladiomycota</taxon>
        <taxon>Blastocladiomycetes</taxon>
        <taxon>Blastocladiales</taxon>
        <taxon>Blastocladiaceae</taxon>
        <taxon>Allomyces</taxon>
    </lineage>
</organism>
<reference evidence="3" key="2">
    <citation type="submission" date="2009-11" db="EMBL/GenBank/DDBJ databases">
        <title>The Genome Sequence of Allomyces macrogynus strain ATCC 38327.</title>
        <authorList>
            <consortium name="The Broad Institute Genome Sequencing Platform"/>
            <person name="Russ C."/>
            <person name="Cuomo C."/>
            <person name="Shea T."/>
            <person name="Young S.K."/>
            <person name="Zeng Q."/>
            <person name="Koehrsen M."/>
            <person name="Haas B."/>
            <person name="Borodovsky M."/>
            <person name="Guigo R."/>
            <person name="Alvarado L."/>
            <person name="Berlin A."/>
            <person name="Borenstein D."/>
            <person name="Chen Z."/>
            <person name="Engels R."/>
            <person name="Freedman E."/>
            <person name="Gellesch M."/>
            <person name="Goldberg J."/>
            <person name="Griggs A."/>
            <person name="Gujja S."/>
            <person name="Heiman D."/>
            <person name="Hepburn T."/>
            <person name="Howarth C."/>
            <person name="Jen D."/>
            <person name="Larson L."/>
            <person name="Lewis B."/>
            <person name="Mehta T."/>
            <person name="Park D."/>
            <person name="Pearson M."/>
            <person name="Roberts A."/>
            <person name="Saif S."/>
            <person name="Shenoy N."/>
            <person name="Sisk P."/>
            <person name="Stolte C."/>
            <person name="Sykes S."/>
            <person name="Walk T."/>
            <person name="White J."/>
            <person name="Yandava C."/>
            <person name="Burger G."/>
            <person name="Gray M.W."/>
            <person name="Holland P.W.H."/>
            <person name="King N."/>
            <person name="Lang F.B.F."/>
            <person name="Roger A.J."/>
            <person name="Ruiz-Trillo I."/>
            <person name="Lander E."/>
            <person name="Nusbaum C."/>
        </authorList>
    </citation>
    <scope>NUCLEOTIDE SEQUENCE [LARGE SCALE GENOMIC DNA]</scope>
    <source>
        <strain evidence="3">ATCC 38327</strain>
    </source>
</reference>
<dbReference type="VEuPathDB" id="FungiDB:AMAG_16863"/>
<keyword evidence="3" id="KW-1185">Reference proteome</keyword>
<dbReference type="AlphaFoldDB" id="A0A0L0TC40"/>
<dbReference type="EMBL" id="GG745379">
    <property type="protein sequence ID" value="KNE72378.1"/>
    <property type="molecule type" value="Genomic_DNA"/>
</dbReference>
<evidence type="ECO:0000313" key="3">
    <source>
        <dbReference type="Proteomes" id="UP000054350"/>
    </source>
</evidence>
<proteinExistence type="predicted"/>
<dbReference type="Proteomes" id="UP000054350">
    <property type="component" value="Unassembled WGS sequence"/>
</dbReference>
<evidence type="ECO:0000313" key="2">
    <source>
        <dbReference type="EMBL" id="KNE72378.1"/>
    </source>
</evidence>
<gene>
    <name evidence="2" type="ORF">AMAG_16863</name>
</gene>
<protein>
    <submittedName>
        <fullName evidence="2">Uncharacterized protein</fullName>
    </submittedName>
</protein>
<feature type="region of interest" description="Disordered" evidence="1">
    <location>
        <begin position="73"/>
        <end position="105"/>
    </location>
</feature>
<reference evidence="2 3" key="1">
    <citation type="submission" date="2009-11" db="EMBL/GenBank/DDBJ databases">
        <title>Annotation of Allomyces macrogynus ATCC 38327.</title>
        <authorList>
            <consortium name="The Broad Institute Genome Sequencing Platform"/>
            <person name="Russ C."/>
            <person name="Cuomo C."/>
            <person name="Burger G."/>
            <person name="Gray M.W."/>
            <person name="Holland P.W.H."/>
            <person name="King N."/>
            <person name="Lang F.B.F."/>
            <person name="Roger A.J."/>
            <person name="Ruiz-Trillo I."/>
            <person name="Young S.K."/>
            <person name="Zeng Q."/>
            <person name="Gargeya S."/>
            <person name="Fitzgerald M."/>
            <person name="Haas B."/>
            <person name="Abouelleil A."/>
            <person name="Alvarado L."/>
            <person name="Arachchi H.M."/>
            <person name="Berlin A."/>
            <person name="Chapman S.B."/>
            <person name="Gearin G."/>
            <person name="Goldberg J."/>
            <person name="Griggs A."/>
            <person name="Gujja S."/>
            <person name="Hansen M."/>
            <person name="Heiman D."/>
            <person name="Howarth C."/>
            <person name="Larimer J."/>
            <person name="Lui A."/>
            <person name="MacDonald P.J.P."/>
            <person name="McCowen C."/>
            <person name="Montmayeur A."/>
            <person name="Murphy C."/>
            <person name="Neiman D."/>
            <person name="Pearson M."/>
            <person name="Priest M."/>
            <person name="Roberts A."/>
            <person name="Saif S."/>
            <person name="Shea T."/>
            <person name="Sisk P."/>
            <person name="Stolte C."/>
            <person name="Sykes S."/>
            <person name="Wortman J."/>
            <person name="Nusbaum C."/>
            <person name="Birren B."/>
        </authorList>
    </citation>
    <scope>NUCLEOTIDE SEQUENCE [LARGE SCALE GENOMIC DNA]</scope>
    <source>
        <strain evidence="2 3">ATCC 38327</strain>
    </source>
</reference>